<evidence type="ECO:0000256" key="1">
    <source>
        <dbReference type="ARBA" id="ARBA00022801"/>
    </source>
</evidence>
<keyword evidence="2" id="KW-1133">Transmembrane helix</keyword>
<dbReference type="PANTHER" id="PTHR30404:SF0">
    <property type="entry name" value="N-ACETYLMURAMOYL-L-ALANINE AMIDASE AMIC"/>
    <property type="match status" value="1"/>
</dbReference>
<comment type="caution">
    <text evidence="4">The sequence shown here is derived from an EMBL/GenBank/DDBJ whole genome shotgun (WGS) entry which is preliminary data.</text>
</comment>
<feature type="transmembrane region" description="Helical" evidence="2">
    <location>
        <begin position="6"/>
        <end position="24"/>
    </location>
</feature>
<organism evidence="4 5">
    <name type="scientific">Calorimonas adulescens</name>
    <dbReference type="NCBI Taxonomy" id="2606906"/>
    <lineage>
        <taxon>Bacteria</taxon>
        <taxon>Bacillati</taxon>
        <taxon>Bacillota</taxon>
        <taxon>Clostridia</taxon>
        <taxon>Thermoanaerobacterales</taxon>
        <taxon>Thermoanaerobacteraceae</taxon>
        <taxon>Calorimonas</taxon>
    </lineage>
</organism>
<evidence type="ECO:0000313" key="4">
    <source>
        <dbReference type="EMBL" id="TZE83209.1"/>
    </source>
</evidence>
<dbReference type="SMART" id="SM00646">
    <property type="entry name" value="Ami_3"/>
    <property type="match status" value="1"/>
</dbReference>
<dbReference type="InterPro" id="IPR050695">
    <property type="entry name" value="N-acetylmuramoyl_amidase_3"/>
</dbReference>
<sequence length="224" mass="25220">MYLSDIKIATYLSLFLIILSTFYIKTQTISTFSLPATSKVIVIDPGHGGWDPGKTIGYTKESEINLKIAKKLKRLINESGGKAVLTRNDNNALGRTKSSDMKARMEIARKNNADIFVSIHLNSFSQSKYFGAQTFYHSGSKNGKILAESIQEQLIKILDRGNKRQAATSSSYYVLNNTDMPSVIVECGFMSNPDEYRLLLDDVYQEKIAWAIYLGINKYFETIE</sequence>
<dbReference type="InterPro" id="IPR002508">
    <property type="entry name" value="MurNAc-LAA_cat"/>
</dbReference>
<dbReference type="EMBL" id="VTPS01000002">
    <property type="protein sequence ID" value="TZE83209.1"/>
    <property type="molecule type" value="Genomic_DNA"/>
</dbReference>
<proteinExistence type="predicted"/>
<evidence type="ECO:0000313" key="5">
    <source>
        <dbReference type="Proteomes" id="UP000322976"/>
    </source>
</evidence>
<name>A0A5D8QG60_9THEO</name>
<dbReference type="SUPFAM" id="SSF53187">
    <property type="entry name" value="Zn-dependent exopeptidases"/>
    <property type="match status" value="1"/>
</dbReference>
<keyword evidence="2" id="KW-0472">Membrane</keyword>
<gene>
    <name evidence="4" type="ORF">FWJ32_02520</name>
</gene>
<keyword evidence="1" id="KW-0378">Hydrolase</keyword>
<dbReference type="GO" id="GO:0030288">
    <property type="term" value="C:outer membrane-bounded periplasmic space"/>
    <property type="evidence" value="ECO:0007669"/>
    <property type="project" value="TreeGrafter"/>
</dbReference>
<dbReference type="Proteomes" id="UP000322976">
    <property type="component" value="Unassembled WGS sequence"/>
</dbReference>
<dbReference type="GO" id="GO:0009253">
    <property type="term" value="P:peptidoglycan catabolic process"/>
    <property type="evidence" value="ECO:0007669"/>
    <property type="project" value="InterPro"/>
</dbReference>
<evidence type="ECO:0000256" key="2">
    <source>
        <dbReference type="SAM" id="Phobius"/>
    </source>
</evidence>
<keyword evidence="5" id="KW-1185">Reference proteome</keyword>
<dbReference type="CDD" id="cd02696">
    <property type="entry name" value="MurNAc-LAA"/>
    <property type="match status" value="1"/>
</dbReference>
<dbReference type="AlphaFoldDB" id="A0A5D8QG60"/>
<evidence type="ECO:0000259" key="3">
    <source>
        <dbReference type="SMART" id="SM00646"/>
    </source>
</evidence>
<dbReference type="Gene3D" id="3.40.630.40">
    <property type="entry name" value="Zn-dependent exopeptidases"/>
    <property type="match status" value="1"/>
</dbReference>
<dbReference type="GO" id="GO:0008745">
    <property type="term" value="F:N-acetylmuramoyl-L-alanine amidase activity"/>
    <property type="evidence" value="ECO:0007669"/>
    <property type="project" value="InterPro"/>
</dbReference>
<accession>A0A5D8QG60</accession>
<reference evidence="4 5" key="1">
    <citation type="submission" date="2019-08" db="EMBL/GenBank/DDBJ databases">
        <title>Calorimonas adulescens gen. nov., sp. nov., an anaerobic thermophilic bacterium from Sakhalin hot spring.</title>
        <authorList>
            <person name="Khomyakova M.A."/>
            <person name="Merkel A.Y."/>
            <person name="Novikov A."/>
            <person name="Bonch-Osmolovskaya E.A."/>
            <person name="Slobodkin A.I."/>
        </authorList>
    </citation>
    <scope>NUCLEOTIDE SEQUENCE [LARGE SCALE GENOMIC DNA]</scope>
    <source>
        <strain evidence="4 5">A05MB</strain>
    </source>
</reference>
<dbReference type="PANTHER" id="PTHR30404">
    <property type="entry name" value="N-ACETYLMURAMOYL-L-ALANINE AMIDASE"/>
    <property type="match status" value="1"/>
</dbReference>
<dbReference type="Pfam" id="PF01520">
    <property type="entry name" value="Amidase_3"/>
    <property type="match status" value="1"/>
</dbReference>
<feature type="domain" description="MurNAc-LAA" evidence="3">
    <location>
        <begin position="105"/>
        <end position="217"/>
    </location>
</feature>
<protein>
    <submittedName>
        <fullName evidence="4">N-acetylmuramoyl-L-alanine amidase</fullName>
    </submittedName>
</protein>
<keyword evidence="2" id="KW-0812">Transmembrane</keyword>